<proteinExistence type="inferred from homology"/>
<dbReference type="AlphaFoldDB" id="A0A5L4NPX5"/>
<dbReference type="GO" id="GO:0016020">
    <property type="term" value="C:membrane"/>
    <property type="evidence" value="ECO:0007669"/>
    <property type="project" value="InterPro"/>
</dbReference>
<dbReference type="Pfam" id="PF13649">
    <property type="entry name" value="Methyltransf_25"/>
    <property type="match status" value="1"/>
</dbReference>
<dbReference type="InterPro" id="IPR000462">
    <property type="entry name" value="CDP-OH_P_trans"/>
</dbReference>
<evidence type="ECO:0000313" key="3">
    <source>
        <dbReference type="Proteomes" id="UP000559808"/>
    </source>
</evidence>
<dbReference type="InterPro" id="IPR029063">
    <property type="entry name" value="SAM-dependent_MTases_sf"/>
</dbReference>
<accession>A0A5L4NPX5</accession>
<dbReference type="InterPro" id="IPR043130">
    <property type="entry name" value="CDP-OH_PTrfase_TM_dom"/>
</dbReference>
<evidence type="ECO:0000256" key="1">
    <source>
        <dbReference type="RuleBase" id="RU003750"/>
    </source>
</evidence>
<dbReference type="Gene3D" id="1.20.120.1760">
    <property type="match status" value="1"/>
</dbReference>
<dbReference type="Pfam" id="PF01066">
    <property type="entry name" value="CDP-OH_P_transf"/>
    <property type="match status" value="1"/>
</dbReference>
<dbReference type="CDD" id="cd02440">
    <property type="entry name" value="AdoMet_MTases"/>
    <property type="match status" value="1"/>
</dbReference>
<dbReference type="EMBL" id="AABOWU010000016">
    <property type="protein sequence ID" value="EAI3914767.1"/>
    <property type="molecule type" value="Genomic_DNA"/>
</dbReference>
<dbReference type="GO" id="GO:0016780">
    <property type="term" value="F:phosphotransferase activity, for other substituted phosphate groups"/>
    <property type="evidence" value="ECO:0007669"/>
    <property type="project" value="InterPro"/>
</dbReference>
<dbReference type="PROSITE" id="PS00379">
    <property type="entry name" value="CDP_ALCOHOL_P_TRANSF"/>
    <property type="match status" value="1"/>
</dbReference>
<dbReference type="PANTHER" id="PTHR43861">
    <property type="entry name" value="TRANS-ACONITATE 2-METHYLTRANSFERASE-RELATED"/>
    <property type="match status" value="1"/>
</dbReference>
<dbReference type="GO" id="GO:0032259">
    <property type="term" value="P:methylation"/>
    <property type="evidence" value="ECO:0007669"/>
    <property type="project" value="UniProtKB-KW"/>
</dbReference>
<gene>
    <name evidence="2" type="ORF">YZ34_07075</name>
</gene>
<name>A0A5L4NPX5_CAMLA</name>
<dbReference type="InterPro" id="IPR048254">
    <property type="entry name" value="CDP_ALCOHOL_P_TRANSF_CS"/>
</dbReference>
<sequence>MKKIDINEKLKKDQRLEKSYYPTEYLIRVLIIQKFILFPLSKTNITPNQITIASLIVVVSSFCVIFFKYNLFLAGILYLLYSFLDHCDGMLARYKNIQSRSGKLLDELVDNIAFNGIFLIAYFSSLITFFECFLVVLSLNLHALITSQYIVKKLKKIENLQRFGLKKKLMDMGFILGIDASLLAIFISLGLVFNIFPFICFFLSIIYIVDLVYRLYELYLNLKIDRERKYWSDFYRNNQIPFEPSLFARFCLKKYFMGKKNLLELGCGNGRDALFFANNGIETTALDICLEEINYLKSHYVKNNLQFLYHDFTNFKSIKKYDIVYSRFTLHSINGEQEKNLLPLVYETLRKDGLFCIEARGVKNSLYGLGKVSFDGFIYDGHFRRFLDLDDLRLKLENIGFSILFANEDKGYAPFEEKDDFFIRIVAKK</sequence>
<dbReference type="SUPFAM" id="SSF53335">
    <property type="entry name" value="S-adenosyl-L-methionine-dependent methyltransferases"/>
    <property type="match status" value="1"/>
</dbReference>
<reference evidence="2 3" key="1">
    <citation type="submission" date="2018-05" db="EMBL/GenBank/DDBJ databases">
        <authorList>
            <consortium name="PulseNet: The National Subtyping Network for Foodborne Disease Surveillance"/>
            <person name="Tarr C.L."/>
            <person name="Trees E."/>
            <person name="Katz L.S."/>
            <person name="Carleton-Romer H.A."/>
            <person name="Stroika S."/>
            <person name="Kucerova Z."/>
            <person name="Roache K.F."/>
            <person name="Sabol A.L."/>
            <person name="Besser J."/>
            <person name="Gerner-Smidt P."/>
        </authorList>
    </citation>
    <scope>NUCLEOTIDE SEQUENCE [LARGE SCALE GENOMIC DNA]</scope>
    <source>
        <strain evidence="2 3">D6489</strain>
    </source>
</reference>
<protein>
    <submittedName>
        <fullName evidence="2">Methyltransferase domain-containing protein</fullName>
    </submittedName>
</protein>
<dbReference type="GO" id="GO:0008168">
    <property type="term" value="F:methyltransferase activity"/>
    <property type="evidence" value="ECO:0007669"/>
    <property type="project" value="UniProtKB-KW"/>
</dbReference>
<organism evidence="2 3">
    <name type="scientific">Campylobacter lari</name>
    <dbReference type="NCBI Taxonomy" id="201"/>
    <lineage>
        <taxon>Bacteria</taxon>
        <taxon>Pseudomonadati</taxon>
        <taxon>Campylobacterota</taxon>
        <taxon>Epsilonproteobacteria</taxon>
        <taxon>Campylobacterales</taxon>
        <taxon>Campylobacteraceae</taxon>
        <taxon>Campylobacter</taxon>
    </lineage>
</organism>
<keyword evidence="1 2" id="KW-0808">Transferase</keyword>
<evidence type="ECO:0000313" key="2">
    <source>
        <dbReference type="EMBL" id="EAI3914767.1"/>
    </source>
</evidence>
<dbReference type="InterPro" id="IPR041698">
    <property type="entry name" value="Methyltransf_25"/>
</dbReference>
<comment type="similarity">
    <text evidence="1">Belongs to the CDP-alcohol phosphatidyltransferase class-I family.</text>
</comment>
<comment type="caution">
    <text evidence="2">The sequence shown here is derived from an EMBL/GenBank/DDBJ whole genome shotgun (WGS) entry which is preliminary data.</text>
</comment>
<dbReference type="Gene3D" id="3.40.50.150">
    <property type="entry name" value="Vaccinia Virus protein VP39"/>
    <property type="match status" value="1"/>
</dbReference>
<dbReference type="Proteomes" id="UP000559808">
    <property type="component" value="Unassembled WGS sequence"/>
</dbReference>
<keyword evidence="2" id="KW-0489">Methyltransferase</keyword>
<dbReference type="GO" id="GO:0008654">
    <property type="term" value="P:phospholipid biosynthetic process"/>
    <property type="evidence" value="ECO:0007669"/>
    <property type="project" value="InterPro"/>
</dbReference>